<proteinExistence type="inferred from homology"/>
<evidence type="ECO:0000256" key="3">
    <source>
        <dbReference type="ARBA" id="ARBA00022525"/>
    </source>
</evidence>
<dbReference type="PANTHER" id="PTHR33353">
    <property type="entry name" value="PUTATIVE (AFU_ORTHOLOGUE AFUA_1G12560)-RELATED"/>
    <property type="match status" value="1"/>
</dbReference>
<evidence type="ECO:0000256" key="16">
    <source>
        <dbReference type="SAM" id="SignalP"/>
    </source>
</evidence>
<dbReference type="InterPro" id="IPR049892">
    <property type="entry name" value="AA9"/>
</dbReference>
<keyword evidence="5 16" id="KW-0732">Signal</keyword>
<evidence type="ECO:0000256" key="12">
    <source>
        <dbReference type="ARBA" id="ARBA00023326"/>
    </source>
</evidence>
<evidence type="ECO:0000256" key="6">
    <source>
        <dbReference type="ARBA" id="ARBA00023001"/>
    </source>
</evidence>
<evidence type="ECO:0000259" key="17">
    <source>
        <dbReference type="Pfam" id="PF03443"/>
    </source>
</evidence>
<feature type="domain" description="Auxiliary Activity family 9 catalytic" evidence="17">
    <location>
        <begin position="23"/>
        <end position="220"/>
    </location>
</feature>
<evidence type="ECO:0000256" key="15">
    <source>
        <dbReference type="ARBA" id="ARBA00047174"/>
    </source>
</evidence>
<evidence type="ECO:0000256" key="1">
    <source>
        <dbReference type="ARBA" id="ARBA00001973"/>
    </source>
</evidence>
<evidence type="ECO:0000256" key="10">
    <source>
        <dbReference type="ARBA" id="ARBA00023157"/>
    </source>
</evidence>
<keyword evidence="3" id="KW-0964">Secreted</keyword>
<dbReference type="InterPro" id="IPR005103">
    <property type="entry name" value="AA9_LPMO"/>
</dbReference>
<evidence type="ECO:0000256" key="7">
    <source>
        <dbReference type="ARBA" id="ARBA00023002"/>
    </source>
</evidence>
<dbReference type="Pfam" id="PF03443">
    <property type="entry name" value="AA9"/>
    <property type="match status" value="1"/>
</dbReference>
<evidence type="ECO:0000256" key="11">
    <source>
        <dbReference type="ARBA" id="ARBA00023277"/>
    </source>
</evidence>
<comment type="catalytic activity">
    <reaction evidence="14">
        <text>[(1-&gt;4)-beta-D-glucosyl]n+m + reduced acceptor + O2 = 4-dehydro-beta-D-glucosyl-[(1-&gt;4)-beta-D-glucosyl]n-1 + [(1-&gt;4)-beta-D-glucosyl]m + acceptor + H2O.</text>
        <dbReference type="EC" id="1.14.99.56"/>
    </reaction>
</comment>
<keyword evidence="9" id="KW-0503">Monooxygenase</keyword>
<evidence type="ECO:0000256" key="9">
    <source>
        <dbReference type="ARBA" id="ARBA00023033"/>
    </source>
</evidence>
<dbReference type="PANTHER" id="PTHR33353:SF10">
    <property type="entry name" value="ENDO-BETA-1,4-GLUCANASE D"/>
    <property type="match status" value="1"/>
</dbReference>
<evidence type="ECO:0000256" key="2">
    <source>
        <dbReference type="ARBA" id="ARBA00004613"/>
    </source>
</evidence>
<protein>
    <recommendedName>
        <fullName evidence="15">lytic cellulose monooxygenase (C4-dehydrogenating)</fullName>
        <ecNumber evidence="15">1.14.99.56</ecNumber>
    </recommendedName>
</protein>
<keyword evidence="7" id="KW-0560">Oxidoreductase</keyword>
<sequence length="234" mass="24784">MFTSVGKLATFVALVLSSQVDAHYTFPSLKVNGAVTPAWANVRRTNNYNSRNPVTDVNSADFRCYDSETGASASTITVAAGSQLGIQSDGTIYHPGVVNVYMAKAPGDVSSFKGDGAVWFKVHEEPAITDGGNSINWPSYNAAGVTFTLPKNLPNGQYLVRMEHIALHSASAYQGAQFYISCGQVEVTGGGSGTPGPLVAIPGVYNGREPGIMINIYYPIPATYTQPGPRPWTG</sequence>
<comment type="cofactor">
    <cofactor evidence="1">
        <name>Cu(2+)</name>
        <dbReference type="ChEBI" id="CHEBI:29036"/>
    </cofactor>
</comment>
<keyword evidence="6" id="KW-0136">Cellulose degradation</keyword>
<keyword evidence="8" id="KW-0186">Copper</keyword>
<evidence type="ECO:0000313" key="18">
    <source>
        <dbReference type="EMBL" id="KAL0067506.1"/>
    </source>
</evidence>
<comment type="subcellular location">
    <subcellularLocation>
        <location evidence="2">Secreted</location>
    </subcellularLocation>
</comment>
<evidence type="ECO:0000256" key="14">
    <source>
        <dbReference type="ARBA" id="ARBA00045077"/>
    </source>
</evidence>
<dbReference type="EC" id="1.14.99.56" evidence="15"/>
<keyword evidence="11" id="KW-0119">Carbohydrate metabolism</keyword>
<feature type="chain" id="PRO_5047325467" description="lytic cellulose monooxygenase (C4-dehydrogenating)" evidence="16">
    <location>
        <begin position="23"/>
        <end position="234"/>
    </location>
</feature>
<comment type="caution">
    <text evidence="18">The sequence shown here is derived from an EMBL/GenBank/DDBJ whole genome shotgun (WGS) entry which is preliminary data.</text>
</comment>
<keyword evidence="19" id="KW-1185">Reference proteome</keyword>
<comment type="similarity">
    <text evidence="13">Belongs to the polysaccharide monooxygenase AA9 family.</text>
</comment>
<dbReference type="CDD" id="cd21175">
    <property type="entry name" value="LPMO_AA9"/>
    <property type="match status" value="1"/>
</dbReference>
<organism evidence="18 19">
    <name type="scientific">Marasmius tenuissimus</name>
    <dbReference type="NCBI Taxonomy" id="585030"/>
    <lineage>
        <taxon>Eukaryota</taxon>
        <taxon>Fungi</taxon>
        <taxon>Dikarya</taxon>
        <taxon>Basidiomycota</taxon>
        <taxon>Agaricomycotina</taxon>
        <taxon>Agaricomycetes</taxon>
        <taxon>Agaricomycetidae</taxon>
        <taxon>Agaricales</taxon>
        <taxon>Marasmiineae</taxon>
        <taxon>Marasmiaceae</taxon>
        <taxon>Marasmius</taxon>
    </lineage>
</organism>
<feature type="signal peptide" evidence="16">
    <location>
        <begin position="1"/>
        <end position="22"/>
    </location>
</feature>
<evidence type="ECO:0000313" key="19">
    <source>
        <dbReference type="Proteomes" id="UP001437256"/>
    </source>
</evidence>
<evidence type="ECO:0000256" key="4">
    <source>
        <dbReference type="ARBA" id="ARBA00022723"/>
    </source>
</evidence>
<reference evidence="18 19" key="1">
    <citation type="submission" date="2024-05" db="EMBL/GenBank/DDBJ databases">
        <title>A draft genome resource for the thread blight pathogen Marasmius tenuissimus strain MS-2.</title>
        <authorList>
            <person name="Yulfo-Soto G.E."/>
            <person name="Baruah I.K."/>
            <person name="Amoako-Attah I."/>
            <person name="Bukari Y."/>
            <person name="Meinhardt L.W."/>
            <person name="Bailey B.A."/>
            <person name="Cohen S.P."/>
        </authorList>
    </citation>
    <scope>NUCLEOTIDE SEQUENCE [LARGE SCALE GENOMIC DNA]</scope>
    <source>
        <strain evidence="18 19">MS-2</strain>
    </source>
</reference>
<keyword evidence="4" id="KW-0479">Metal-binding</keyword>
<keyword evidence="12" id="KW-0624">Polysaccharide degradation</keyword>
<evidence type="ECO:0000256" key="8">
    <source>
        <dbReference type="ARBA" id="ARBA00023008"/>
    </source>
</evidence>
<gene>
    <name evidence="18" type="ORF">AAF712_005497</name>
</gene>
<name>A0ABR3A0H2_9AGAR</name>
<accession>A0ABR3A0H2</accession>
<dbReference type="Proteomes" id="UP001437256">
    <property type="component" value="Unassembled WGS sequence"/>
</dbReference>
<evidence type="ECO:0000256" key="5">
    <source>
        <dbReference type="ARBA" id="ARBA00022729"/>
    </source>
</evidence>
<dbReference type="Gene3D" id="2.70.50.70">
    <property type="match status" value="1"/>
</dbReference>
<keyword evidence="10" id="KW-1015">Disulfide bond</keyword>
<dbReference type="EMBL" id="JBBXMP010000025">
    <property type="protein sequence ID" value="KAL0067506.1"/>
    <property type="molecule type" value="Genomic_DNA"/>
</dbReference>
<evidence type="ECO:0000256" key="13">
    <source>
        <dbReference type="ARBA" id="ARBA00044502"/>
    </source>
</evidence>